<evidence type="ECO:0000256" key="6">
    <source>
        <dbReference type="ARBA" id="ARBA00023136"/>
    </source>
</evidence>
<comment type="subcellular location">
    <subcellularLocation>
        <location evidence="2">Cell membrane</location>
        <topology evidence="2">Lipid-anchor</topology>
        <topology evidence="2">GPI-anchor</topology>
    </subcellularLocation>
</comment>
<evidence type="ECO:0000256" key="4">
    <source>
        <dbReference type="ARBA" id="ARBA00022622"/>
    </source>
</evidence>
<name>A0A1G4I3Y5_TRYEQ</name>
<dbReference type="Pfam" id="PF13206">
    <property type="entry name" value="VSG_B"/>
    <property type="match status" value="1"/>
</dbReference>
<evidence type="ECO:0000256" key="2">
    <source>
        <dbReference type="ARBA" id="ARBA00004609"/>
    </source>
</evidence>
<dbReference type="GeneID" id="92380006"/>
<evidence type="ECO:0000256" key="8">
    <source>
        <dbReference type="ARBA" id="ARBA00023288"/>
    </source>
</evidence>
<protein>
    <submittedName>
        <fullName evidence="12">Trypanosomal VSG domain containing protein, putative</fullName>
    </submittedName>
</protein>
<dbReference type="GO" id="GO:0005886">
    <property type="term" value="C:plasma membrane"/>
    <property type="evidence" value="ECO:0007669"/>
    <property type="project" value="UniProtKB-SubCell"/>
</dbReference>
<dbReference type="RefSeq" id="XP_067077904.1">
    <property type="nucleotide sequence ID" value="XM_067221803.1"/>
</dbReference>
<feature type="region of interest" description="Disordered" evidence="9">
    <location>
        <begin position="179"/>
        <end position="203"/>
    </location>
</feature>
<evidence type="ECO:0000256" key="10">
    <source>
        <dbReference type="SAM" id="SignalP"/>
    </source>
</evidence>
<dbReference type="InterPro" id="IPR025932">
    <property type="entry name" value="Trypano_VSG_B_N_dom"/>
</dbReference>
<organism evidence="12 13">
    <name type="scientific">Trypanosoma equiperdum</name>
    <dbReference type="NCBI Taxonomy" id="5694"/>
    <lineage>
        <taxon>Eukaryota</taxon>
        <taxon>Discoba</taxon>
        <taxon>Euglenozoa</taxon>
        <taxon>Kinetoplastea</taxon>
        <taxon>Metakinetoplastina</taxon>
        <taxon>Trypanosomatida</taxon>
        <taxon>Trypanosomatidae</taxon>
        <taxon>Trypanosoma</taxon>
    </lineage>
</organism>
<dbReference type="EMBL" id="CZPT02000546">
    <property type="protein sequence ID" value="SCU66460.1"/>
    <property type="molecule type" value="Genomic_DNA"/>
</dbReference>
<evidence type="ECO:0000256" key="7">
    <source>
        <dbReference type="ARBA" id="ARBA00023180"/>
    </source>
</evidence>
<keyword evidence="13" id="KW-1185">Reference proteome</keyword>
<keyword evidence="5 10" id="KW-0732">Signal</keyword>
<keyword evidence="4" id="KW-0336">GPI-anchor</keyword>
<feature type="domain" description="Trypanosome variant surface glycoprotein B-type N-terminal" evidence="11">
    <location>
        <begin position="11"/>
        <end position="234"/>
    </location>
</feature>
<evidence type="ECO:0000256" key="9">
    <source>
        <dbReference type="SAM" id="MobiDB-lite"/>
    </source>
</evidence>
<feature type="chain" id="PRO_5009235170" evidence="10">
    <location>
        <begin position="22"/>
        <end position="234"/>
    </location>
</feature>
<reference evidence="12" key="1">
    <citation type="submission" date="2016-09" db="EMBL/GenBank/DDBJ databases">
        <authorList>
            <person name="Hebert L."/>
            <person name="Moumen B."/>
        </authorList>
    </citation>
    <scope>NUCLEOTIDE SEQUENCE [LARGE SCALE GENOMIC DNA]</scope>
    <source>
        <strain evidence="12">OVI</strain>
    </source>
</reference>
<sequence length="234" mass="24510">MIRLLTAAAFLLHVATRGGHGAVADSDSYADFAALCNLITLAQTPVAPQTDKSEALELLKTIKAINISVASSDIRQALTQAQNKKWAQLSPGQTKGKEGWQNSWDDWAEAKTFSESATNKAAFEEWNAKTVSKEARKKIVYLTPKAVQTAQSLPQLQTKLAMAGAQEAAQKALLGSDKAANGLKPAGTNRVTECGKASDGARAEGGESAGKALLLDLLCLCGGHASDADVGKAC</sequence>
<keyword evidence="3" id="KW-1003">Cell membrane</keyword>
<evidence type="ECO:0000256" key="3">
    <source>
        <dbReference type="ARBA" id="ARBA00022475"/>
    </source>
</evidence>
<dbReference type="AlphaFoldDB" id="A0A1G4I3Y5"/>
<comment type="caution">
    <text evidence="12">The sequence shown here is derived from an EMBL/GenBank/DDBJ whole genome shotgun (WGS) entry which is preliminary data.</text>
</comment>
<evidence type="ECO:0000256" key="5">
    <source>
        <dbReference type="ARBA" id="ARBA00022729"/>
    </source>
</evidence>
<evidence type="ECO:0000313" key="12">
    <source>
        <dbReference type="EMBL" id="SCU66460.1"/>
    </source>
</evidence>
<dbReference type="Proteomes" id="UP000195570">
    <property type="component" value="Unassembled WGS sequence"/>
</dbReference>
<comment type="function">
    <text evidence="1">VSG forms a coat on the surface of the parasite. The trypanosome evades the immune response of the host by expressing a series of antigenically distinct VSGs from an estimated 1000 VSG genes.</text>
</comment>
<evidence type="ECO:0000313" key="13">
    <source>
        <dbReference type="Proteomes" id="UP000195570"/>
    </source>
</evidence>
<dbReference type="VEuPathDB" id="TriTrypDB:TEOVI_000606700"/>
<gene>
    <name evidence="12" type="ORF">TEOVI_000606700</name>
</gene>
<keyword evidence="7" id="KW-0325">Glycoprotein</keyword>
<feature type="signal peptide" evidence="10">
    <location>
        <begin position="1"/>
        <end position="21"/>
    </location>
</feature>
<evidence type="ECO:0000259" key="11">
    <source>
        <dbReference type="Pfam" id="PF13206"/>
    </source>
</evidence>
<keyword evidence="6" id="KW-0472">Membrane</keyword>
<dbReference type="GO" id="GO:0098552">
    <property type="term" value="C:side of membrane"/>
    <property type="evidence" value="ECO:0007669"/>
    <property type="project" value="UniProtKB-KW"/>
</dbReference>
<accession>A0A1G4I3Y5</accession>
<keyword evidence="8" id="KW-0449">Lipoprotein</keyword>
<evidence type="ECO:0000256" key="1">
    <source>
        <dbReference type="ARBA" id="ARBA00002523"/>
    </source>
</evidence>
<proteinExistence type="predicted"/>